<dbReference type="Gene3D" id="3.30.420.10">
    <property type="entry name" value="Ribonuclease H-like superfamily/Ribonuclease H"/>
    <property type="match status" value="1"/>
</dbReference>
<evidence type="ECO:0000313" key="3">
    <source>
        <dbReference type="Proteomes" id="UP000648075"/>
    </source>
</evidence>
<sequence>MVFVDETWAKTNMTRTHGWHDRGKPLIDKVPHGHWKTLTFIAGLRHDGIVAPCVLDGPINGETFTAWVEQFLIPELAPGSIVVIDNLGSHKGAKVRRLLKAAGIKLLFLPPYSPDLNPIEEMFSKLKRLLRKANERTVEATWRRIGNLLDHFPPSECANYIRGAGYASI</sequence>
<dbReference type="SUPFAM" id="SSF53098">
    <property type="entry name" value="Ribonuclease H-like"/>
    <property type="match status" value="1"/>
</dbReference>
<name>A0A918UEY9_9SPHN</name>
<dbReference type="InterPro" id="IPR012337">
    <property type="entry name" value="RNaseH-like_sf"/>
</dbReference>
<dbReference type="EMBL" id="BMZA01000002">
    <property type="protein sequence ID" value="GGY97903.1"/>
    <property type="molecule type" value="Genomic_DNA"/>
</dbReference>
<gene>
    <name evidence="2" type="ORF">GCM10011614_11290</name>
</gene>
<dbReference type="GO" id="GO:0003676">
    <property type="term" value="F:nucleic acid binding"/>
    <property type="evidence" value="ECO:0007669"/>
    <property type="project" value="InterPro"/>
</dbReference>
<dbReference type="PANTHER" id="PTHR46564">
    <property type="entry name" value="TRANSPOSASE"/>
    <property type="match status" value="1"/>
</dbReference>
<dbReference type="InterPro" id="IPR047655">
    <property type="entry name" value="Transpos_IS630-like"/>
</dbReference>
<dbReference type="Pfam" id="PF13358">
    <property type="entry name" value="DDE_3"/>
    <property type="match status" value="1"/>
</dbReference>
<protein>
    <recommendedName>
        <fullName evidence="1">Tc1-like transposase DDE domain-containing protein</fullName>
    </recommendedName>
</protein>
<reference evidence="2" key="1">
    <citation type="journal article" date="2014" name="Int. J. Syst. Evol. Microbiol.">
        <title>Complete genome sequence of Corynebacterium casei LMG S-19264T (=DSM 44701T), isolated from a smear-ripened cheese.</title>
        <authorList>
            <consortium name="US DOE Joint Genome Institute (JGI-PGF)"/>
            <person name="Walter F."/>
            <person name="Albersmeier A."/>
            <person name="Kalinowski J."/>
            <person name="Ruckert C."/>
        </authorList>
    </citation>
    <scope>NUCLEOTIDE SEQUENCE</scope>
    <source>
        <strain evidence="2">KCTC 32255</strain>
    </source>
</reference>
<dbReference type="InterPro" id="IPR036397">
    <property type="entry name" value="RNaseH_sf"/>
</dbReference>
<dbReference type="Proteomes" id="UP000648075">
    <property type="component" value="Unassembled WGS sequence"/>
</dbReference>
<dbReference type="PANTHER" id="PTHR46564:SF1">
    <property type="entry name" value="TRANSPOSASE"/>
    <property type="match status" value="1"/>
</dbReference>
<keyword evidence="3" id="KW-1185">Reference proteome</keyword>
<dbReference type="InterPro" id="IPR038717">
    <property type="entry name" value="Tc1-like_DDE_dom"/>
</dbReference>
<accession>A0A918UEY9</accession>
<organism evidence="2 3">
    <name type="scientific">Novosphingobium colocasiae</name>
    <dbReference type="NCBI Taxonomy" id="1256513"/>
    <lineage>
        <taxon>Bacteria</taxon>
        <taxon>Pseudomonadati</taxon>
        <taxon>Pseudomonadota</taxon>
        <taxon>Alphaproteobacteria</taxon>
        <taxon>Sphingomonadales</taxon>
        <taxon>Sphingomonadaceae</taxon>
        <taxon>Novosphingobium</taxon>
    </lineage>
</organism>
<evidence type="ECO:0000259" key="1">
    <source>
        <dbReference type="Pfam" id="PF13358"/>
    </source>
</evidence>
<comment type="caution">
    <text evidence="2">The sequence shown here is derived from an EMBL/GenBank/DDBJ whole genome shotgun (WGS) entry which is preliminary data.</text>
</comment>
<dbReference type="AlphaFoldDB" id="A0A918UEY9"/>
<reference evidence="2" key="2">
    <citation type="submission" date="2020-09" db="EMBL/GenBank/DDBJ databases">
        <authorList>
            <person name="Sun Q."/>
            <person name="Kim S."/>
        </authorList>
    </citation>
    <scope>NUCLEOTIDE SEQUENCE</scope>
    <source>
        <strain evidence="2">KCTC 32255</strain>
    </source>
</reference>
<dbReference type="NCBIfam" id="NF033545">
    <property type="entry name" value="transpos_IS630"/>
    <property type="match status" value="1"/>
</dbReference>
<evidence type="ECO:0000313" key="2">
    <source>
        <dbReference type="EMBL" id="GGY97903.1"/>
    </source>
</evidence>
<feature type="domain" description="Tc1-like transposase DDE" evidence="1">
    <location>
        <begin position="1"/>
        <end position="134"/>
    </location>
</feature>
<proteinExistence type="predicted"/>